<dbReference type="SMART" id="SM01130">
    <property type="entry name" value="DHDPS"/>
    <property type="match status" value="1"/>
</dbReference>
<dbReference type="CDD" id="cd00408">
    <property type="entry name" value="DHDPS-like"/>
    <property type="match status" value="1"/>
</dbReference>
<dbReference type="PRINTS" id="PR00146">
    <property type="entry name" value="DHPICSNTHASE"/>
</dbReference>
<dbReference type="RefSeq" id="WP_219963829.1">
    <property type="nucleotide sequence ID" value="NZ_JAGFNZ010000001.1"/>
</dbReference>
<dbReference type="PIRSF" id="PIRSF001365">
    <property type="entry name" value="DHDPS"/>
    <property type="match status" value="1"/>
</dbReference>
<dbReference type="Proteomes" id="UP000719942">
    <property type="component" value="Unassembled WGS sequence"/>
</dbReference>
<dbReference type="InterPro" id="IPR020625">
    <property type="entry name" value="Schiff_base-form_aldolases_AS"/>
</dbReference>
<evidence type="ECO:0000256" key="4">
    <source>
        <dbReference type="PIRNR" id="PIRNR001365"/>
    </source>
</evidence>
<dbReference type="Gene3D" id="3.20.20.70">
    <property type="entry name" value="Aldolase class I"/>
    <property type="match status" value="1"/>
</dbReference>
<evidence type="ECO:0000256" key="1">
    <source>
        <dbReference type="ARBA" id="ARBA00007592"/>
    </source>
</evidence>
<accession>A0ABS7DJY3</accession>
<name>A0ABS7DJY3_9FIRM</name>
<sequence>MNTDFMRGIVVPLLTPIDKDERIDETKLRKMVDHVIKGGVLGILAFGSNGEFYMVDEDESERGLKIILDQTKGRVPVYYGIGAIKTRKCIQLAQMAERAGASAVSILQPMFLKPTDDELYEHFKAIAQSVPNTPVLLYNNPGRTGYTLSANLVNRLSHEVENIVGIKDSSGDMTQTSNFVRITRDVNFKVFGGKDTLIFSALAIGAAGCIATTANVFPELVTSIYARFSKKDYEGALEAQYKLDPVRLLMDKASFPVATKDYANLTGLDVGEPYRPNLATKGALLETMQKELTAADLL</sequence>
<dbReference type="Pfam" id="PF00701">
    <property type="entry name" value="DHDPS"/>
    <property type="match status" value="1"/>
</dbReference>
<organism evidence="5 6">
    <name type="scientific">Caproiciproducens faecalis</name>
    <dbReference type="NCBI Taxonomy" id="2820301"/>
    <lineage>
        <taxon>Bacteria</taxon>
        <taxon>Bacillati</taxon>
        <taxon>Bacillota</taxon>
        <taxon>Clostridia</taxon>
        <taxon>Eubacteriales</taxon>
        <taxon>Acutalibacteraceae</taxon>
        <taxon>Caproiciproducens</taxon>
    </lineage>
</organism>
<keyword evidence="6" id="KW-1185">Reference proteome</keyword>
<dbReference type="EMBL" id="JAGFNZ010000001">
    <property type="protein sequence ID" value="MBW7571416.1"/>
    <property type="molecule type" value="Genomic_DNA"/>
</dbReference>
<dbReference type="PANTHER" id="PTHR12128">
    <property type="entry name" value="DIHYDRODIPICOLINATE SYNTHASE"/>
    <property type="match status" value="1"/>
</dbReference>
<dbReference type="InterPro" id="IPR002220">
    <property type="entry name" value="DapA-like"/>
</dbReference>
<protein>
    <submittedName>
        <fullName evidence="5">Dihydrodipicolinate synthase family protein</fullName>
    </submittedName>
</protein>
<comment type="similarity">
    <text evidence="1 4">Belongs to the DapA family.</text>
</comment>
<dbReference type="SUPFAM" id="SSF51569">
    <property type="entry name" value="Aldolase"/>
    <property type="match status" value="1"/>
</dbReference>
<dbReference type="PROSITE" id="PS00666">
    <property type="entry name" value="DHDPS_2"/>
    <property type="match status" value="1"/>
</dbReference>
<gene>
    <name evidence="5" type="ORF">J5W02_01205</name>
</gene>
<dbReference type="InterPro" id="IPR013785">
    <property type="entry name" value="Aldolase_TIM"/>
</dbReference>
<evidence type="ECO:0000256" key="3">
    <source>
        <dbReference type="ARBA" id="ARBA00023270"/>
    </source>
</evidence>
<keyword evidence="2 4" id="KW-0456">Lyase</keyword>
<reference evidence="5 6" key="1">
    <citation type="submission" date="2021-03" db="EMBL/GenBank/DDBJ databases">
        <title>Caproiciproducens sp. nov. isolated from feces of cow.</title>
        <authorList>
            <person name="Choi J.-Y."/>
        </authorList>
    </citation>
    <scope>NUCLEOTIDE SEQUENCE [LARGE SCALE GENOMIC DNA]</scope>
    <source>
        <strain evidence="5 6">AGMB10547</strain>
    </source>
</reference>
<comment type="caution">
    <text evidence="5">The sequence shown here is derived from an EMBL/GenBank/DDBJ whole genome shotgun (WGS) entry which is preliminary data.</text>
</comment>
<dbReference type="PANTHER" id="PTHR12128:SF66">
    <property type="entry name" value="4-HYDROXY-2-OXOGLUTARATE ALDOLASE, MITOCHONDRIAL"/>
    <property type="match status" value="1"/>
</dbReference>
<evidence type="ECO:0000256" key="2">
    <source>
        <dbReference type="ARBA" id="ARBA00023239"/>
    </source>
</evidence>
<evidence type="ECO:0000313" key="6">
    <source>
        <dbReference type="Proteomes" id="UP000719942"/>
    </source>
</evidence>
<proteinExistence type="inferred from homology"/>
<keyword evidence="3" id="KW-0704">Schiff base</keyword>
<evidence type="ECO:0000313" key="5">
    <source>
        <dbReference type="EMBL" id="MBW7571416.1"/>
    </source>
</evidence>